<evidence type="ECO:0000256" key="1">
    <source>
        <dbReference type="SAM" id="MobiDB-lite"/>
    </source>
</evidence>
<reference evidence="2 3" key="1">
    <citation type="submission" date="2024-09" db="EMBL/GenBank/DDBJ databases">
        <title>The Natural Products Discovery Center: Release of the First 8490 Sequenced Strains for Exploring Actinobacteria Biosynthetic Diversity.</title>
        <authorList>
            <person name="Kalkreuter E."/>
            <person name="Kautsar S.A."/>
            <person name="Yang D."/>
            <person name="Bader C.D."/>
            <person name="Teijaro C.N."/>
            <person name="Fluegel L."/>
            <person name="Davis C.M."/>
            <person name="Simpson J.R."/>
            <person name="Lauterbach L."/>
            <person name="Steele A.D."/>
            <person name="Gui C."/>
            <person name="Meng S."/>
            <person name="Li G."/>
            <person name="Viehrig K."/>
            <person name="Ye F."/>
            <person name="Su P."/>
            <person name="Kiefer A.F."/>
            <person name="Nichols A."/>
            <person name="Cepeda A.J."/>
            <person name="Yan W."/>
            <person name="Fan B."/>
            <person name="Jiang Y."/>
            <person name="Adhikari A."/>
            <person name="Zheng C.-J."/>
            <person name="Schuster L."/>
            <person name="Cowan T.M."/>
            <person name="Smanski M.J."/>
            <person name="Chevrette M.G."/>
            <person name="De Carvalho L.P.S."/>
            <person name="Shen B."/>
        </authorList>
    </citation>
    <scope>NUCLEOTIDE SEQUENCE [LARGE SCALE GENOMIC DNA]</scope>
    <source>
        <strain evidence="2 3">NPDC057399</strain>
    </source>
</reference>
<accession>A0ABW6JIP8</accession>
<evidence type="ECO:0000313" key="3">
    <source>
        <dbReference type="Proteomes" id="UP001600650"/>
    </source>
</evidence>
<protein>
    <submittedName>
        <fullName evidence="2">Type II toxin-antitoxin system RelE/ParE family toxin</fullName>
    </submittedName>
</protein>
<dbReference type="RefSeq" id="WP_381727148.1">
    <property type="nucleotide sequence ID" value="NZ_JBHVBU010000054.1"/>
</dbReference>
<proteinExistence type="predicted"/>
<feature type="region of interest" description="Disordered" evidence="1">
    <location>
        <begin position="89"/>
        <end position="136"/>
    </location>
</feature>
<comment type="caution">
    <text evidence="2">The sequence shown here is derived from an EMBL/GenBank/DDBJ whole genome shotgun (WGS) entry which is preliminary data.</text>
</comment>
<feature type="compositionally biased region" description="Pro residues" evidence="1">
    <location>
        <begin position="114"/>
        <end position="126"/>
    </location>
</feature>
<dbReference type="Proteomes" id="UP001600650">
    <property type="component" value="Unassembled WGS sequence"/>
</dbReference>
<feature type="region of interest" description="Disordered" evidence="1">
    <location>
        <begin position="44"/>
        <end position="63"/>
    </location>
</feature>
<sequence length="152" mass="16286">MSEALTETASAPAPLAVHYSDSAATSARQLDDRLRRTLGKALQVLADNPFPPQSSPRGDDMFNRRVRASQSLVVDYRASEQHLLVEAVTQVPKDAPADEQAASGTEHQEQFGEGPPPEQGADPQPPSVQWERVTVAPFRDLAAPPVASHGGL</sequence>
<keyword evidence="3" id="KW-1185">Reference proteome</keyword>
<organism evidence="2 3">
    <name type="scientific">Streptomyces cellulosae</name>
    <dbReference type="NCBI Taxonomy" id="1968"/>
    <lineage>
        <taxon>Bacteria</taxon>
        <taxon>Bacillati</taxon>
        <taxon>Actinomycetota</taxon>
        <taxon>Actinomycetes</taxon>
        <taxon>Kitasatosporales</taxon>
        <taxon>Streptomycetaceae</taxon>
        <taxon>Streptomyces</taxon>
    </lineage>
</organism>
<gene>
    <name evidence="2" type="ORF">ACFU0X_19775</name>
</gene>
<evidence type="ECO:0000313" key="2">
    <source>
        <dbReference type="EMBL" id="MFE7965238.1"/>
    </source>
</evidence>
<dbReference type="EMBL" id="JBHVBU010000054">
    <property type="protein sequence ID" value="MFE7965238.1"/>
    <property type="molecule type" value="Genomic_DNA"/>
</dbReference>
<feature type="region of interest" description="Disordered" evidence="1">
    <location>
        <begin position="1"/>
        <end position="28"/>
    </location>
</feature>
<name>A0ABW6JIP8_STRCE</name>